<evidence type="ECO:0000256" key="8">
    <source>
        <dbReference type="ARBA" id="ARBA00067020"/>
    </source>
</evidence>
<sequence length="252" mass="26718">MGKLDGRNAIVTGGSRGIGRGICFELAKEGANVAVNYSSHPEEARTVVEELRSFGGLATAVKADVSVKTEISAMVEQVRSEWGSVDILVNNAGICPFRDFFDIDEVSWTRTIGVNLSGVFYASQAAARHMKEQGKGAIVHISTVTAYRGGMEQVHYAASKGGVNSLTSSMACALGHYGIRVNAILCGGVITDINRDRVPVHLHGKKAKHPELPSGRLGDPEDLGKAVVYLVSDDSEWVTGAQLAVDGGSFVM</sequence>
<accession>A0A3D9JM15</accession>
<evidence type="ECO:0000313" key="10">
    <source>
        <dbReference type="EMBL" id="RED75143.1"/>
    </source>
</evidence>
<evidence type="ECO:0000313" key="11">
    <source>
        <dbReference type="Proteomes" id="UP000256977"/>
    </source>
</evidence>
<keyword evidence="11" id="KW-1185">Reference proteome</keyword>
<dbReference type="InterPro" id="IPR036291">
    <property type="entry name" value="NAD(P)-bd_dom_sf"/>
</dbReference>
<proteinExistence type="inferred from homology"/>
<protein>
    <recommendedName>
        <fullName evidence="9">L-rhamnose 1-dehydrogenase (NAD(P)(+))</fullName>
        <ecNumber evidence="8">1.1.1.378</ecNumber>
    </recommendedName>
</protein>
<dbReference type="Proteomes" id="UP000256977">
    <property type="component" value="Unassembled WGS sequence"/>
</dbReference>
<organism evidence="10 11">
    <name type="scientific">Cohnella phaseoli</name>
    <dbReference type="NCBI Taxonomy" id="456490"/>
    <lineage>
        <taxon>Bacteria</taxon>
        <taxon>Bacillati</taxon>
        <taxon>Bacillota</taxon>
        <taxon>Bacilli</taxon>
        <taxon>Bacillales</taxon>
        <taxon>Paenibacillaceae</taxon>
        <taxon>Cohnella</taxon>
    </lineage>
</organism>
<dbReference type="GO" id="GO:0006633">
    <property type="term" value="P:fatty acid biosynthetic process"/>
    <property type="evidence" value="ECO:0007669"/>
    <property type="project" value="TreeGrafter"/>
</dbReference>
<dbReference type="Gene3D" id="3.40.50.720">
    <property type="entry name" value="NAD(P)-binding Rossmann-like Domain"/>
    <property type="match status" value="1"/>
</dbReference>
<evidence type="ECO:0000256" key="5">
    <source>
        <dbReference type="ARBA" id="ARBA00050510"/>
    </source>
</evidence>
<comment type="catalytic activity">
    <reaction evidence="5">
        <text>L-rhamnofuranose + NADP(+) = L-rhamnono-1,4-lactone + NADPH + H(+)</text>
        <dbReference type="Rhea" id="RHEA:42668"/>
        <dbReference type="ChEBI" id="CHEBI:15378"/>
        <dbReference type="ChEBI" id="CHEBI:16935"/>
        <dbReference type="ChEBI" id="CHEBI:17937"/>
        <dbReference type="ChEBI" id="CHEBI:57783"/>
        <dbReference type="ChEBI" id="CHEBI:58349"/>
        <dbReference type="EC" id="1.1.1.378"/>
    </reaction>
    <physiologicalReaction direction="left-to-right" evidence="5">
        <dbReference type="Rhea" id="RHEA:42669"/>
    </physiologicalReaction>
</comment>
<comment type="caution">
    <text evidence="10">The sequence shown here is derived from an EMBL/GenBank/DDBJ whole genome shotgun (WGS) entry which is preliminary data.</text>
</comment>
<keyword evidence="3" id="KW-0560">Oxidoreductase</keyword>
<dbReference type="OrthoDB" id="9803333at2"/>
<comment type="catalytic activity">
    <reaction evidence="6">
        <text>L-rhamnofuranose + NAD(+) = L-rhamnono-1,4-lactone + NADH + H(+)</text>
        <dbReference type="Rhea" id="RHEA:12649"/>
        <dbReference type="ChEBI" id="CHEBI:15378"/>
        <dbReference type="ChEBI" id="CHEBI:16935"/>
        <dbReference type="ChEBI" id="CHEBI:17937"/>
        <dbReference type="ChEBI" id="CHEBI:57540"/>
        <dbReference type="ChEBI" id="CHEBI:57945"/>
        <dbReference type="EC" id="1.1.1.378"/>
    </reaction>
    <physiologicalReaction direction="left-to-right" evidence="6">
        <dbReference type="Rhea" id="RHEA:12650"/>
    </physiologicalReaction>
</comment>
<dbReference type="InterPro" id="IPR002347">
    <property type="entry name" value="SDR_fam"/>
</dbReference>
<evidence type="ECO:0000256" key="9">
    <source>
        <dbReference type="ARBA" id="ARBA00068170"/>
    </source>
</evidence>
<dbReference type="EMBL" id="QRDZ01000017">
    <property type="protein sequence ID" value="RED75143.1"/>
    <property type="molecule type" value="Genomic_DNA"/>
</dbReference>
<evidence type="ECO:0000256" key="6">
    <source>
        <dbReference type="ARBA" id="ARBA00052619"/>
    </source>
</evidence>
<reference evidence="10 11" key="1">
    <citation type="submission" date="2018-07" db="EMBL/GenBank/DDBJ databases">
        <title>Genomic Encyclopedia of Type Strains, Phase III (KMG-III): the genomes of soil and plant-associated and newly described type strains.</title>
        <authorList>
            <person name="Whitman W."/>
        </authorList>
    </citation>
    <scope>NUCLEOTIDE SEQUENCE [LARGE SCALE GENOMIC DNA]</scope>
    <source>
        <strain evidence="10 11">CECT 7287</strain>
    </source>
</reference>
<dbReference type="SUPFAM" id="SSF51735">
    <property type="entry name" value="NAD(P)-binding Rossmann-fold domains"/>
    <property type="match status" value="1"/>
</dbReference>
<evidence type="ECO:0000256" key="3">
    <source>
        <dbReference type="ARBA" id="ARBA00023002"/>
    </source>
</evidence>
<evidence type="ECO:0000256" key="7">
    <source>
        <dbReference type="ARBA" id="ARBA00060619"/>
    </source>
</evidence>
<dbReference type="PANTHER" id="PTHR42760">
    <property type="entry name" value="SHORT-CHAIN DEHYDROGENASES/REDUCTASES FAMILY MEMBER"/>
    <property type="match status" value="1"/>
</dbReference>
<evidence type="ECO:0000256" key="1">
    <source>
        <dbReference type="ARBA" id="ARBA00006484"/>
    </source>
</evidence>
<dbReference type="EC" id="1.1.1.378" evidence="8"/>
<dbReference type="PANTHER" id="PTHR42760:SF83">
    <property type="entry name" value="(3R)-3-HYDROXYACYL-COA DEHYDROGENASE"/>
    <property type="match status" value="1"/>
</dbReference>
<dbReference type="FunFam" id="3.40.50.720:FF:000417">
    <property type="entry name" value="Glucose 1-dehydrogenase, putative"/>
    <property type="match status" value="1"/>
</dbReference>
<keyword evidence="4" id="KW-0684">Rhamnose metabolism</keyword>
<dbReference type="Pfam" id="PF13561">
    <property type="entry name" value="adh_short_C2"/>
    <property type="match status" value="1"/>
</dbReference>
<dbReference type="RefSeq" id="WP_116062565.1">
    <property type="nucleotide sequence ID" value="NZ_QRDZ01000017.1"/>
</dbReference>
<evidence type="ECO:0000256" key="2">
    <source>
        <dbReference type="ARBA" id="ARBA00022857"/>
    </source>
</evidence>
<gene>
    <name evidence="10" type="ORF">DFP98_117115</name>
</gene>
<dbReference type="GO" id="GO:0019301">
    <property type="term" value="P:rhamnose catabolic process"/>
    <property type="evidence" value="ECO:0007669"/>
    <property type="project" value="UniProtKB-ARBA"/>
</dbReference>
<comment type="similarity">
    <text evidence="1">Belongs to the short-chain dehydrogenases/reductases (SDR) family.</text>
</comment>
<comment type="pathway">
    <text evidence="7">Carbohydrate degradation; L-rhamnose degradation.</text>
</comment>
<keyword evidence="2" id="KW-0521">NADP</keyword>
<evidence type="ECO:0000256" key="4">
    <source>
        <dbReference type="ARBA" id="ARBA00023308"/>
    </source>
</evidence>
<dbReference type="NCBIfam" id="NF005559">
    <property type="entry name" value="PRK07231.1"/>
    <property type="match status" value="1"/>
</dbReference>
<dbReference type="GO" id="GO:0016616">
    <property type="term" value="F:oxidoreductase activity, acting on the CH-OH group of donors, NAD or NADP as acceptor"/>
    <property type="evidence" value="ECO:0007669"/>
    <property type="project" value="TreeGrafter"/>
</dbReference>
<dbReference type="PRINTS" id="PR00080">
    <property type="entry name" value="SDRFAMILY"/>
</dbReference>
<name>A0A3D9JM15_9BACL</name>
<dbReference type="GO" id="GO:0048038">
    <property type="term" value="F:quinone binding"/>
    <property type="evidence" value="ECO:0007669"/>
    <property type="project" value="TreeGrafter"/>
</dbReference>
<dbReference type="AlphaFoldDB" id="A0A3D9JM15"/>
<dbReference type="PRINTS" id="PR00081">
    <property type="entry name" value="GDHRDH"/>
</dbReference>